<dbReference type="GO" id="GO:0015627">
    <property type="term" value="C:type II protein secretion system complex"/>
    <property type="evidence" value="ECO:0007669"/>
    <property type="project" value="InterPro"/>
</dbReference>
<dbReference type="Gene3D" id="3.10.610.10">
    <property type="entry name" value="GSPII I/J protein-like"/>
    <property type="match status" value="1"/>
</dbReference>
<evidence type="ECO:0000313" key="12">
    <source>
        <dbReference type="Proteomes" id="UP000014115"/>
    </source>
</evidence>
<feature type="transmembrane region" description="Helical" evidence="10">
    <location>
        <begin position="12"/>
        <end position="35"/>
    </location>
</feature>
<dbReference type="NCBIfam" id="TIGR02532">
    <property type="entry name" value="IV_pilin_GFxxxE"/>
    <property type="match status" value="1"/>
</dbReference>
<evidence type="ECO:0000256" key="8">
    <source>
        <dbReference type="ARBA" id="ARBA00022989"/>
    </source>
</evidence>
<dbReference type="PANTHER" id="PTHR39583:SF2">
    <property type="entry name" value="TYPE II SECRETION SYSTEM PROTEIN J"/>
    <property type="match status" value="1"/>
</dbReference>
<keyword evidence="8 10" id="KW-1133">Transmembrane helix</keyword>
<dbReference type="InterPro" id="IPR010055">
    <property type="entry name" value="T2SS_protein-GspJ"/>
</dbReference>
<comment type="similarity">
    <text evidence="2">Belongs to the GSP J family.</text>
</comment>
<dbReference type="GO" id="GO:0015628">
    <property type="term" value="P:protein secretion by the type II secretion system"/>
    <property type="evidence" value="ECO:0007669"/>
    <property type="project" value="InterPro"/>
</dbReference>
<dbReference type="Pfam" id="PF07963">
    <property type="entry name" value="N_methyl"/>
    <property type="match status" value="1"/>
</dbReference>
<evidence type="ECO:0000256" key="1">
    <source>
        <dbReference type="ARBA" id="ARBA00004377"/>
    </source>
</evidence>
<dbReference type="Proteomes" id="UP000014115">
    <property type="component" value="Unassembled WGS sequence"/>
</dbReference>
<dbReference type="AlphaFoldDB" id="K2KSA0"/>
<dbReference type="eggNOG" id="COG4795">
    <property type="taxonomic scope" value="Bacteria"/>
</dbReference>
<name>K2KSA0_9GAMM</name>
<sequence length="221" mass="25281">MTHMRKQRQQGFTLIEVLVVMMIFAIIGIASYQVFSQMVSADEQTRERQAQLQDLQYVMLTLERDIRQIVARPLNAPNPEQRHRYLTADARALDSDSGALGFVRSGWQNPGMQLPRSELQPVIYRIRENKLQRLSYPYVDDANDEPDIRILLSGVTALQVRFWLNGEWLREWQRPGALPDLIEVTLTVDGLGDIRRLMLVNGGQFVSADDINGNNADGTER</sequence>
<evidence type="ECO:0000256" key="9">
    <source>
        <dbReference type="ARBA" id="ARBA00023136"/>
    </source>
</evidence>
<keyword evidence="12" id="KW-1185">Reference proteome</keyword>
<evidence type="ECO:0000256" key="7">
    <source>
        <dbReference type="ARBA" id="ARBA00022692"/>
    </source>
</evidence>
<dbReference type="PROSITE" id="PS00409">
    <property type="entry name" value="PROKAR_NTER_METHYL"/>
    <property type="match status" value="1"/>
</dbReference>
<reference evidence="11 12" key="1">
    <citation type="journal article" date="2012" name="J. Bacteriol.">
        <title>Genome Sequence of Idiomarina xiamenensis Type Strain 10-D-4.</title>
        <authorList>
            <person name="Lai Q."/>
            <person name="Wang L."/>
            <person name="Wang W."/>
            <person name="Shao Z."/>
        </authorList>
    </citation>
    <scope>NUCLEOTIDE SEQUENCE [LARGE SCALE GENOMIC DNA]</scope>
    <source>
        <strain evidence="11 12">10-D-4</strain>
    </source>
</reference>
<keyword evidence="5" id="KW-0488">Methylation</keyword>
<dbReference type="Gene3D" id="2.10.70.20">
    <property type="entry name" value="gspk-gspi-gspj complex like domains"/>
    <property type="match status" value="1"/>
</dbReference>
<proteinExistence type="inferred from homology"/>
<dbReference type="OrthoDB" id="9794345at2"/>
<keyword evidence="6" id="KW-0997">Cell inner membrane</keyword>
<comment type="caution">
    <text evidence="11">The sequence shown here is derived from an EMBL/GenBank/DDBJ whole genome shotgun (WGS) entry which is preliminary data.</text>
</comment>
<protein>
    <recommendedName>
        <fullName evidence="3">Type II secretion system protein J</fullName>
    </recommendedName>
</protein>
<dbReference type="EMBL" id="AMRG01000003">
    <property type="protein sequence ID" value="EKE85214.1"/>
    <property type="molecule type" value="Genomic_DNA"/>
</dbReference>
<evidence type="ECO:0000256" key="2">
    <source>
        <dbReference type="ARBA" id="ARBA00011084"/>
    </source>
</evidence>
<dbReference type="InterPro" id="IPR051621">
    <property type="entry name" value="T2SS_protein_J"/>
</dbReference>
<dbReference type="STRING" id="740709.A10D4_02680"/>
<evidence type="ECO:0000256" key="4">
    <source>
        <dbReference type="ARBA" id="ARBA00022475"/>
    </source>
</evidence>
<dbReference type="NCBIfam" id="TIGR01711">
    <property type="entry name" value="gspJ"/>
    <property type="match status" value="1"/>
</dbReference>
<dbReference type="Pfam" id="PF11612">
    <property type="entry name" value="T2SSJ"/>
    <property type="match status" value="1"/>
</dbReference>
<dbReference type="PATRIC" id="fig|740709.3.peg.539"/>
<comment type="subcellular location">
    <subcellularLocation>
        <location evidence="1">Cell inner membrane</location>
        <topology evidence="1">Single-pass membrane protein</topology>
    </subcellularLocation>
</comment>
<keyword evidence="4" id="KW-1003">Cell membrane</keyword>
<evidence type="ECO:0000256" key="6">
    <source>
        <dbReference type="ARBA" id="ARBA00022519"/>
    </source>
</evidence>
<keyword evidence="7 10" id="KW-0812">Transmembrane</keyword>
<gene>
    <name evidence="11" type="ORF">A10D4_02680</name>
</gene>
<organism evidence="11 12">
    <name type="scientific">Idiomarina xiamenensis 10-D-4</name>
    <dbReference type="NCBI Taxonomy" id="740709"/>
    <lineage>
        <taxon>Bacteria</taxon>
        <taxon>Pseudomonadati</taxon>
        <taxon>Pseudomonadota</taxon>
        <taxon>Gammaproteobacteria</taxon>
        <taxon>Alteromonadales</taxon>
        <taxon>Idiomarinaceae</taxon>
        <taxon>Idiomarina</taxon>
    </lineage>
</organism>
<evidence type="ECO:0000256" key="5">
    <source>
        <dbReference type="ARBA" id="ARBA00022481"/>
    </source>
</evidence>
<evidence type="ECO:0000313" key="11">
    <source>
        <dbReference type="EMBL" id="EKE85214.1"/>
    </source>
</evidence>
<dbReference type="GO" id="GO:0005886">
    <property type="term" value="C:plasma membrane"/>
    <property type="evidence" value="ECO:0007669"/>
    <property type="project" value="UniProtKB-SubCell"/>
</dbReference>
<keyword evidence="9 10" id="KW-0472">Membrane</keyword>
<evidence type="ECO:0000256" key="10">
    <source>
        <dbReference type="SAM" id="Phobius"/>
    </source>
</evidence>
<dbReference type="PANTHER" id="PTHR39583">
    <property type="entry name" value="TYPE II SECRETION SYSTEM PROTEIN J-RELATED"/>
    <property type="match status" value="1"/>
</dbReference>
<dbReference type="SUPFAM" id="SSF54523">
    <property type="entry name" value="Pili subunits"/>
    <property type="match status" value="1"/>
</dbReference>
<dbReference type="InterPro" id="IPR012902">
    <property type="entry name" value="N_methyl_site"/>
</dbReference>
<accession>K2KSA0</accession>
<evidence type="ECO:0000256" key="3">
    <source>
        <dbReference type="ARBA" id="ARBA00021539"/>
    </source>
</evidence>
<dbReference type="InterPro" id="IPR045584">
    <property type="entry name" value="Pilin-like"/>
</dbReference>